<dbReference type="PANTHER" id="PTHR21527:SF6">
    <property type="entry name" value="NUCLEOPORIN NUP35"/>
    <property type="match status" value="1"/>
</dbReference>
<keyword evidence="4 12" id="KW-0813">Transport</keyword>
<name>A0A0N4ZKA2_PARTI</name>
<dbReference type="GO" id="GO:0044615">
    <property type="term" value="C:nuclear pore nuclear basket"/>
    <property type="evidence" value="ECO:0007669"/>
    <property type="project" value="TreeGrafter"/>
</dbReference>
<evidence type="ECO:0000256" key="8">
    <source>
        <dbReference type="ARBA" id="ARBA00023132"/>
    </source>
</evidence>
<sequence length="268" mass="31084">MREENDIFMSKPPKNSINKKFSDYPDYLLNFSNGSERNDNYLMDDGEGPNNESPNFLFKNKFRFYRSPSLTTTSRPPIISINDDTPDNIESHKKERKVNINKKVTFKEDISFVKAFSTPSCKMGNEYNSCDNVDNYEEENYWVLVFGFNDNVRGEVINKLERYGKIIKITQREGCSFMHVRYSSISSSRKVIELKYFNINENMLIGVHECNDLSFLETEAEITDSILLSSSTKTAFKTPLAICKLGEQKDPVEEDTSMFNKIVQFLLY</sequence>
<comment type="similarity">
    <text evidence="2">Belongs to the Nup35 family.</text>
</comment>
<evidence type="ECO:0000256" key="7">
    <source>
        <dbReference type="ARBA" id="ARBA00023010"/>
    </source>
</evidence>
<dbReference type="WBParaSite" id="PTRK_0000853500.1">
    <property type="protein sequence ID" value="PTRK_0000853500.1"/>
    <property type="gene ID" value="PTRK_0000853500"/>
</dbReference>
<dbReference type="Proteomes" id="UP000038045">
    <property type="component" value="Unplaced"/>
</dbReference>
<dbReference type="GO" id="GO:0017056">
    <property type="term" value="F:structural constituent of nuclear pore"/>
    <property type="evidence" value="ECO:0007669"/>
    <property type="project" value="TreeGrafter"/>
</dbReference>
<evidence type="ECO:0000313" key="15">
    <source>
        <dbReference type="WBParaSite" id="PTRK_0000853500.1"/>
    </source>
</evidence>
<evidence type="ECO:0000256" key="11">
    <source>
        <dbReference type="ARBA" id="ARBA00030250"/>
    </source>
</evidence>
<dbReference type="AlphaFoldDB" id="A0A0N4ZKA2"/>
<dbReference type="GO" id="GO:0006999">
    <property type="term" value="P:nuclear pore organization"/>
    <property type="evidence" value="ECO:0007669"/>
    <property type="project" value="TreeGrafter"/>
</dbReference>
<dbReference type="GO" id="GO:0005543">
    <property type="term" value="F:phospholipid binding"/>
    <property type="evidence" value="ECO:0007669"/>
    <property type="project" value="TreeGrafter"/>
</dbReference>
<evidence type="ECO:0000256" key="5">
    <source>
        <dbReference type="ARBA" id="ARBA00022816"/>
    </source>
</evidence>
<dbReference type="GO" id="GO:0044613">
    <property type="term" value="C:nuclear pore central transport channel"/>
    <property type="evidence" value="ECO:0007669"/>
    <property type="project" value="TreeGrafter"/>
</dbReference>
<keyword evidence="5 12" id="KW-0509">mRNA transport</keyword>
<evidence type="ECO:0000256" key="9">
    <source>
        <dbReference type="ARBA" id="ARBA00023242"/>
    </source>
</evidence>
<dbReference type="InterPro" id="IPR012677">
    <property type="entry name" value="Nucleotide-bd_a/b_plait_sf"/>
</dbReference>
<dbReference type="InterPro" id="IPR035979">
    <property type="entry name" value="RBD_domain_sf"/>
</dbReference>
<protein>
    <recommendedName>
        <fullName evidence="3">Nucleoporin NUP35</fullName>
    </recommendedName>
    <alternativeName>
        <fullName evidence="11">35 kDa nucleoporin</fullName>
    </alternativeName>
    <alternativeName>
        <fullName evidence="10">Nucleoporin NUP53</fullName>
    </alternativeName>
</protein>
<keyword evidence="6" id="KW-0653">Protein transport</keyword>
<dbReference type="GO" id="GO:0051028">
    <property type="term" value="P:mRNA transport"/>
    <property type="evidence" value="ECO:0007669"/>
    <property type="project" value="UniProtKB-UniRule"/>
</dbReference>
<evidence type="ECO:0000256" key="2">
    <source>
        <dbReference type="ARBA" id="ARBA00009454"/>
    </source>
</evidence>
<evidence type="ECO:0000313" key="14">
    <source>
        <dbReference type="Proteomes" id="UP000038045"/>
    </source>
</evidence>
<dbReference type="PANTHER" id="PTHR21527">
    <property type="entry name" value="NUCLEOPORIN NUP35"/>
    <property type="match status" value="1"/>
</dbReference>
<evidence type="ECO:0000256" key="6">
    <source>
        <dbReference type="ARBA" id="ARBA00022927"/>
    </source>
</evidence>
<dbReference type="PROSITE" id="PS51472">
    <property type="entry name" value="RRM_NUP35"/>
    <property type="match status" value="1"/>
</dbReference>
<evidence type="ECO:0000256" key="10">
    <source>
        <dbReference type="ARBA" id="ARBA00029997"/>
    </source>
</evidence>
<keyword evidence="9 12" id="KW-0539">Nucleus</keyword>
<dbReference type="Gene3D" id="3.30.70.330">
    <property type="match status" value="1"/>
</dbReference>
<evidence type="ECO:0000256" key="12">
    <source>
        <dbReference type="PROSITE-ProRule" id="PRU00804"/>
    </source>
</evidence>
<dbReference type="SUPFAM" id="SSF54928">
    <property type="entry name" value="RNA-binding domain, RBD"/>
    <property type="match status" value="1"/>
</dbReference>
<accession>A0A0N4ZKA2</accession>
<evidence type="ECO:0000256" key="3">
    <source>
        <dbReference type="ARBA" id="ARBA00016439"/>
    </source>
</evidence>
<proteinExistence type="inferred from homology"/>
<keyword evidence="14" id="KW-1185">Reference proteome</keyword>
<dbReference type="Pfam" id="PF05172">
    <property type="entry name" value="RRM_Nup35"/>
    <property type="match status" value="1"/>
</dbReference>
<feature type="domain" description="RRM Nup35-type" evidence="13">
    <location>
        <begin position="137"/>
        <end position="217"/>
    </location>
</feature>
<reference evidence="15" key="1">
    <citation type="submission" date="2017-02" db="UniProtKB">
        <authorList>
            <consortium name="WormBaseParasite"/>
        </authorList>
    </citation>
    <scope>IDENTIFICATION</scope>
</reference>
<dbReference type="STRING" id="131310.A0A0N4ZKA2"/>
<dbReference type="GO" id="GO:0003676">
    <property type="term" value="F:nucleic acid binding"/>
    <property type="evidence" value="ECO:0007669"/>
    <property type="project" value="InterPro"/>
</dbReference>
<dbReference type="InterPro" id="IPR007846">
    <property type="entry name" value="RRM_NUP35_dom"/>
</dbReference>
<keyword evidence="8 12" id="KW-0906">Nuclear pore complex</keyword>
<evidence type="ECO:0000256" key="1">
    <source>
        <dbReference type="ARBA" id="ARBA00004567"/>
    </source>
</evidence>
<evidence type="ECO:0000256" key="4">
    <source>
        <dbReference type="ARBA" id="ARBA00022448"/>
    </source>
</evidence>
<keyword evidence="7" id="KW-0811">Translocation</keyword>
<evidence type="ECO:0000259" key="13">
    <source>
        <dbReference type="PROSITE" id="PS51472"/>
    </source>
</evidence>
<organism evidence="14 15">
    <name type="scientific">Parastrongyloides trichosuri</name>
    <name type="common">Possum-specific nematode worm</name>
    <dbReference type="NCBI Taxonomy" id="131310"/>
    <lineage>
        <taxon>Eukaryota</taxon>
        <taxon>Metazoa</taxon>
        <taxon>Ecdysozoa</taxon>
        <taxon>Nematoda</taxon>
        <taxon>Chromadorea</taxon>
        <taxon>Rhabditida</taxon>
        <taxon>Tylenchina</taxon>
        <taxon>Panagrolaimomorpha</taxon>
        <taxon>Strongyloidoidea</taxon>
        <taxon>Strongyloididae</taxon>
        <taxon>Parastrongyloides</taxon>
    </lineage>
</organism>
<comment type="subcellular location">
    <subcellularLocation>
        <location evidence="1">Nucleus</location>
        <location evidence="1">Nuclear pore complex</location>
    </subcellularLocation>
</comment>
<dbReference type="GO" id="GO:0006607">
    <property type="term" value="P:NLS-bearing protein import into nucleus"/>
    <property type="evidence" value="ECO:0007669"/>
    <property type="project" value="TreeGrafter"/>
</dbReference>